<gene>
    <name evidence="2" type="ORF">AVEN_55309_1</name>
</gene>
<protein>
    <submittedName>
        <fullName evidence="2">Uncharacterized protein</fullName>
    </submittedName>
</protein>
<evidence type="ECO:0000313" key="3">
    <source>
        <dbReference type="Proteomes" id="UP000499080"/>
    </source>
</evidence>
<dbReference type="EMBL" id="BGPR01000314">
    <property type="protein sequence ID" value="GBM12476.1"/>
    <property type="molecule type" value="Genomic_DNA"/>
</dbReference>
<dbReference type="AlphaFoldDB" id="A0A4Y2D8R6"/>
<organism evidence="2 3">
    <name type="scientific">Araneus ventricosus</name>
    <name type="common">Orbweaver spider</name>
    <name type="synonym">Epeira ventricosa</name>
    <dbReference type="NCBI Taxonomy" id="182803"/>
    <lineage>
        <taxon>Eukaryota</taxon>
        <taxon>Metazoa</taxon>
        <taxon>Ecdysozoa</taxon>
        <taxon>Arthropoda</taxon>
        <taxon>Chelicerata</taxon>
        <taxon>Arachnida</taxon>
        <taxon>Araneae</taxon>
        <taxon>Araneomorphae</taxon>
        <taxon>Entelegynae</taxon>
        <taxon>Araneoidea</taxon>
        <taxon>Araneidae</taxon>
        <taxon>Araneus</taxon>
    </lineage>
</organism>
<proteinExistence type="predicted"/>
<keyword evidence="3" id="KW-1185">Reference proteome</keyword>
<reference evidence="2 3" key="1">
    <citation type="journal article" date="2019" name="Sci. Rep.">
        <title>Orb-weaving spider Araneus ventricosus genome elucidates the spidroin gene catalogue.</title>
        <authorList>
            <person name="Kono N."/>
            <person name="Nakamura H."/>
            <person name="Ohtoshi R."/>
            <person name="Moran D.A.P."/>
            <person name="Shinohara A."/>
            <person name="Yoshida Y."/>
            <person name="Fujiwara M."/>
            <person name="Mori M."/>
            <person name="Tomita M."/>
            <person name="Arakawa K."/>
        </authorList>
    </citation>
    <scope>NUCLEOTIDE SEQUENCE [LARGE SCALE GENOMIC DNA]</scope>
</reference>
<evidence type="ECO:0000256" key="1">
    <source>
        <dbReference type="SAM" id="MobiDB-lite"/>
    </source>
</evidence>
<comment type="caution">
    <text evidence="2">The sequence shown here is derived from an EMBL/GenBank/DDBJ whole genome shotgun (WGS) entry which is preliminary data.</text>
</comment>
<name>A0A4Y2D8R6_ARAVE</name>
<accession>A0A4Y2D8R6</accession>
<feature type="region of interest" description="Disordered" evidence="1">
    <location>
        <begin position="33"/>
        <end position="67"/>
    </location>
</feature>
<dbReference type="Proteomes" id="UP000499080">
    <property type="component" value="Unassembled WGS sequence"/>
</dbReference>
<evidence type="ECO:0000313" key="2">
    <source>
        <dbReference type="EMBL" id="GBM12476.1"/>
    </source>
</evidence>
<sequence length="103" mass="11478">MTRATPELATPSSTFRISQRRTFASLRMIQHTAGPMRDGSSVESGFGPGSGSLTTRPPRPFPNVQEKSHRAIITNANKTSSFPLYHPQIVFSYRCSHRSYSHL</sequence>